<evidence type="ECO:0000256" key="1">
    <source>
        <dbReference type="SAM" id="MobiDB-lite"/>
    </source>
</evidence>
<evidence type="ECO:0000259" key="2">
    <source>
        <dbReference type="Pfam" id="PF12770"/>
    </source>
</evidence>
<dbReference type="EMBL" id="PKSG01000045">
    <property type="protein sequence ID" value="POR39336.1"/>
    <property type="molecule type" value="Genomic_DNA"/>
</dbReference>
<dbReference type="AlphaFoldDB" id="A0A2S4LA70"/>
<evidence type="ECO:0000313" key="3">
    <source>
        <dbReference type="EMBL" id="POR39336.1"/>
    </source>
</evidence>
<comment type="caution">
    <text evidence="3">The sequence shown here is derived from an EMBL/GenBank/DDBJ whole genome shotgun (WGS) entry which is preliminary data.</text>
</comment>
<feature type="domain" description="CHAT" evidence="2">
    <location>
        <begin position="41"/>
        <end position="161"/>
    </location>
</feature>
<dbReference type="Pfam" id="PF12770">
    <property type="entry name" value="CHAT"/>
    <property type="match status" value="1"/>
</dbReference>
<sequence length="204" mass="22436">MQPSTGSCRPTARPSRQSSAAAPGLRSQIERRRRSRFDECFAGHGGTHPDPLQSRLLLDDWRDRPLTVARLLETNLSTNSPFLAHLSACGTGQNLDSSSADESLHLTSAFQLAGFRHVIGTLWEVDDQLCVDTARMTSEFLGEKGLTDASVSTALHEATRMHRDRRVGEERYAGLGDKTKRDASLCEDGESSIPPWVPHVHFGV</sequence>
<keyword evidence="4" id="KW-1185">Reference proteome</keyword>
<dbReference type="InterPro" id="IPR024983">
    <property type="entry name" value="CHAT_dom"/>
</dbReference>
<protein>
    <submittedName>
        <fullName evidence="3">TPR domain-containing protein</fullName>
    </submittedName>
</protein>
<organism evidence="3 4">
    <name type="scientific">Tolypocladium paradoxum</name>
    <dbReference type="NCBI Taxonomy" id="94208"/>
    <lineage>
        <taxon>Eukaryota</taxon>
        <taxon>Fungi</taxon>
        <taxon>Dikarya</taxon>
        <taxon>Ascomycota</taxon>
        <taxon>Pezizomycotina</taxon>
        <taxon>Sordariomycetes</taxon>
        <taxon>Hypocreomycetidae</taxon>
        <taxon>Hypocreales</taxon>
        <taxon>Ophiocordycipitaceae</taxon>
        <taxon>Tolypocladium</taxon>
    </lineage>
</organism>
<name>A0A2S4LA70_9HYPO</name>
<dbReference type="STRING" id="94208.A0A2S4LA70"/>
<feature type="region of interest" description="Disordered" evidence="1">
    <location>
        <begin position="1"/>
        <end position="30"/>
    </location>
</feature>
<dbReference type="Proteomes" id="UP000237481">
    <property type="component" value="Unassembled WGS sequence"/>
</dbReference>
<evidence type="ECO:0000313" key="4">
    <source>
        <dbReference type="Proteomes" id="UP000237481"/>
    </source>
</evidence>
<proteinExistence type="predicted"/>
<dbReference type="OrthoDB" id="9991317at2759"/>
<reference evidence="3 4" key="1">
    <citation type="submission" date="2018-01" db="EMBL/GenBank/DDBJ databases">
        <title>Harnessing the power of phylogenomics to disentangle the directionality and signatures of interkingdom host jumping in the parasitic fungal genus Tolypocladium.</title>
        <authorList>
            <person name="Quandt C.A."/>
            <person name="Patterson W."/>
            <person name="Spatafora J.W."/>
        </authorList>
    </citation>
    <scope>NUCLEOTIDE SEQUENCE [LARGE SCALE GENOMIC DNA]</scope>
    <source>
        <strain evidence="3 4">NRBC 100945</strain>
    </source>
</reference>
<feature type="compositionally biased region" description="Low complexity" evidence="1">
    <location>
        <begin position="9"/>
        <end position="23"/>
    </location>
</feature>
<accession>A0A2S4LA70</accession>
<gene>
    <name evidence="3" type="ORF">TPAR_00460</name>
</gene>